<protein>
    <recommendedName>
        <fullName evidence="3">HotDog ACOT-type domain-containing protein</fullName>
    </recommendedName>
</protein>
<dbReference type="AlphaFoldDB" id="A0A835XWG2"/>
<evidence type="ECO:0000313" key="4">
    <source>
        <dbReference type="EMBL" id="KAG2491478.1"/>
    </source>
</evidence>
<evidence type="ECO:0000256" key="1">
    <source>
        <dbReference type="ARBA" id="ARBA00022801"/>
    </source>
</evidence>
<name>A0A835XWG2_9CHLO</name>
<feature type="region of interest" description="Disordered" evidence="2">
    <location>
        <begin position="59"/>
        <end position="114"/>
    </location>
</feature>
<proteinExistence type="predicted"/>
<feature type="compositionally biased region" description="Low complexity" evidence="2">
    <location>
        <begin position="341"/>
        <end position="352"/>
    </location>
</feature>
<gene>
    <name evidence="4" type="ORF">HYH03_010263</name>
</gene>
<feature type="compositionally biased region" description="Pro residues" evidence="2">
    <location>
        <begin position="90"/>
        <end position="113"/>
    </location>
</feature>
<feature type="region of interest" description="Disordered" evidence="2">
    <location>
        <begin position="302"/>
        <end position="380"/>
    </location>
</feature>
<dbReference type="GO" id="GO:0052816">
    <property type="term" value="F:long-chain fatty acyl-CoA hydrolase activity"/>
    <property type="evidence" value="ECO:0007669"/>
    <property type="project" value="TreeGrafter"/>
</dbReference>
<dbReference type="PROSITE" id="PS51770">
    <property type="entry name" value="HOTDOG_ACOT"/>
    <property type="match status" value="2"/>
</dbReference>
<comment type="caution">
    <text evidence="4">The sequence shown here is derived from an EMBL/GenBank/DDBJ whole genome shotgun (WGS) entry which is preliminary data.</text>
</comment>
<dbReference type="SUPFAM" id="SSF54637">
    <property type="entry name" value="Thioesterase/thiol ester dehydrase-isomerase"/>
    <property type="match status" value="2"/>
</dbReference>
<reference evidence="4" key="1">
    <citation type="journal article" date="2020" name="bioRxiv">
        <title>Comparative genomics of Chlamydomonas.</title>
        <authorList>
            <person name="Craig R.J."/>
            <person name="Hasan A.R."/>
            <person name="Ness R.W."/>
            <person name="Keightley P.D."/>
        </authorList>
    </citation>
    <scope>NUCLEOTIDE SEQUENCE</scope>
    <source>
        <strain evidence="4">CCAP 11/70</strain>
    </source>
</reference>
<dbReference type="GO" id="GO:0005829">
    <property type="term" value="C:cytosol"/>
    <property type="evidence" value="ECO:0007669"/>
    <property type="project" value="TreeGrafter"/>
</dbReference>
<dbReference type="GO" id="GO:0006637">
    <property type="term" value="P:acyl-CoA metabolic process"/>
    <property type="evidence" value="ECO:0007669"/>
    <property type="project" value="TreeGrafter"/>
</dbReference>
<dbReference type="Gene3D" id="3.10.129.10">
    <property type="entry name" value="Hotdog Thioesterase"/>
    <property type="match status" value="2"/>
</dbReference>
<dbReference type="InterPro" id="IPR040170">
    <property type="entry name" value="Cytosol_ACT"/>
</dbReference>
<dbReference type="Pfam" id="PF03061">
    <property type="entry name" value="4HBT"/>
    <property type="match status" value="2"/>
</dbReference>
<feature type="domain" description="HotDog ACOT-type" evidence="3">
    <location>
        <begin position="402"/>
        <end position="540"/>
    </location>
</feature>
<dbReference type="InterPro" id="IPR033120">
    <property type="entry name" value="HOTDOG_ACOT"/>
</dbReference>
<dbReference type="EMBL" id="JAEHOE010000053">
    <property type="protein sequence ID" value="KAG2491478.1"/>
    <property type="molecule type" value="Genomic_DNA"/>
</dbReference>
<dbReference type="PANTHER" id="PTHR11049">
    <property type="entry name" value="ACYL COENZYME A THIOESTER HYDROLASE"/>
    <property type="match status" value="1"/>
</dbReference>
<keyword evidence="1" id="KW-0378">Hydrolase</keyword>
<evidence type="ECO:0000313" key="5">
    <source>
        <dbReference type="Proteomes" id="UP000612055"/>
    </source>
</evidence>
<feature type="region of interest" description="Disordered" evidence="2">
    <location>
        <begin position="1"/>
        <end position="24"/>
    </location>
</feature>
<dbReference type="InterPro" id="IPR006683">
    <property type="entry name" value="Thioestr_dom"/>
</dbReference>
<feature type="compositionally biased region" description="Low complexity" evidence="2">
    <location>
        <begin position="302"/>
        <end position="319"/>
    </location>
</feature>
<feature type="region of interest" description="Disordered" evidence="2">
    <location>
        <begin position="590"/>
        <end position="614"/>
    </location>
</feature>
<organism evidence="4 5">
    <name type="scientific">Edaphochlamys debaryana</name>
    <dbReference type="NCBI Taxonomy" id="47281"/>
    <lineage>
        <taxon>Eukaryota</taxon>
        <taxon>Viridiplantae</taxon>
        <taxon>Chlorophyta</taxon>
        <taxon>core chlorophytes</taxon>
        <taxon>Chlorophyceae</taxon>
        <taxon>CS clade</taxon>
        <taxon>Chlamydomonadales</taxon>
        <taxon>Chlamydomonadales incertae sedis</taxon>
        <taxon>Edaphochlamys</taxon>
    </lineage>
</organism>
<accession>A0A835XWG2</accession>
<dbReference type="PANTHER" id="PTHR11049:SF16">
    <property type="entry name" value="PROTEIN VDLD"/>
    <property type="match status" value="1"/>
</dbReference>
<dbReference type="CDD" id="cd03442">
    <property type="entry name" value="BFIT_BACH"/>
    <property type="match status" value="2"/>
</dbReference>
<sequence length="614" mass="63212">MVEAADGNEGTAEGDGSDVVESKRRDTALQAEVLELRERVAKLETMLQAVLAGTASGTQTAAAPPAAPLAPSAPSASFAPSTSSASAASLPPPAPSPPPPRPLPPPSPLPPAAMPTTRVVMHQLVLPADVNQLGICTGGQVLSWIDLAAGLSAKTLAHGPCVTASVDAVHFLRPCRLGCVVIVAAMVARTFNTSMEVAVVVESEDMRSGVRHHCCSAHLTFVVRPHAGGGGSGLPRVYPITPEHRAVWEGAEVRRQQRLERRMRTRQDPALKDAERVCRLQPITHREGGPTLPPALTLTPAQQRELAASPSASPSPAGPLSRQTSATPLQAFPFPVPPRAASPAPAVAAASAGDSTPEPSASAAGPVPDPGNPVSLLQPPSEPAMARTVTAFASLRQLVPPGCTTSYMTQSILPQHANTLNITFGGQVMSWMEQCAYISASRLRAPGLLTAAMDSVSFVRPTRVGDILYVTAQVSAIFGSSLEVMVSVFGESPYAGAGSSAAGADASGGGAGPTAGGTSGSGQIFHCADAYVTVVAVDERHGSPVQVPFELDPRDQPDVLRYQGALARRAERLALRGQFAAGEASRVSLDGGHTYSPPGELAETGSVLDGIPPL</sequence>
<dbReference type="InterPro" id="IPR029069">
    <property type="entry name" value="HotDog_dom_sf"/>
</dbReference>
<evidence type="ECO:0000256" key="2">
    <source>
        <dbReference type="SAM" id="MobiDB-lite"/>
    </source>
</evidence>
<evidence type="ECO:0000259" key="3">
    <source>
        <dbReference type="PROSITE" id="PS51770"/>
    </source>
</evidence>
<dbReference type="OrthoDB" id="3184331at2759"/>
<feature type="compositionally biased region" description="Low complexity" evidence="2">
    <location>
        <begin position="61"/>
        <end position="89"/>
    </location>
</feature>
<dbReference type="Proteomes" id="UP000612055">
    <property type="component" value="Unassembled WGS sequence"/>
</dbReference>
<feature type="domain" description="HotDog ACOT-type" evidence="3">
    <location>
        <begin position="115"/>
        <end position="227"/>
    </location>
</feature>
<keyword evidence="5" id="KW-1185">Reference proteome</keyword>